<evidence type="ECO:0000313" key="2">
    <source>
        <dbReference type="Proteomes" id="UP000186230"/>
    </source>
</evidence>
<protein>
    <submittedName>
        <fullName evidence="1">Uncharacterized protein</fullName>
    </submittedName>
</protein>
<sequence>MKSEKEKMQLFEKLVSSPEPSIGFRSLVRKNLCSKTLEAILFENPEIEKSFQTKDVLDICKKKFIKYKNGEAFLKQMEASK</sequence>
<proteinExistence type="predicted"/>
<dbReference type="KEGG" id="gfl:GRFL_1023"/>
<dbReference type="Proteomes" id="UP000186230">
    <property type="component" value="Chromosome"/>
</dbReference>
<dbReference type="AlphaFoldDB" id="A0A1L7I2A9"/>
<evidence type="ECO:0000313" key="1">
    <source>
        <dbReference type="EMBL" id="APU67747.1"/>
    </source>
</evidence>
<accession>A0A1L7I2A9</accession>
<gene>
    <name evidence="1" type="ORF">GRFL_1023</name>
</gene>
<dbReference type="STRING" id="1229726.GRFL_1023"/>
<keyword evidence="2" id="KW-1185">Reference proteome</keyword>
<organism evidence="1 2">
    <name type="scientific">Christiangramia flava JLT2011</name>
    <dbReference type="NCBI Taxonomy" id="1229726"/>
    <lineage>
        <taxon>Bacteria</taxon>
        <taxon>Pseudomonadati</taxon>
        <taxon>Bacteroidota</taxon>
        <taxon>Flavobacteriia</taxon>
        <taxon>Flavobacteriales</taxon>
        <taxon>Flavobacteriaceae</taxon>
        <taxon>Christiangramia</taxon>
    </lineage>
</organism>
<reference evidence="1 2" key="1">
    <citation type="submission" date="2016-07" db="EMBL/GenBank/DDBJ databases">
        <title>Multi-omics approach to identify versatile polysaccharide utilization systems of a marine flavobacterium Gramella flava.</title>
        <authorList>
            <person name="Tang K."/>
        </authorList>
    </citation>
    <scope>NUCLEOTIDE SEQUENCE [LARGE SCALE GENOMIC DNA]</scope>
    <source>
        <strain evidence="1 2">JLT2011</strain>
    </source>
</reference>
<dbReference type="EMBL" id="CP016359">
    <property type="protein sequence ID" value="APU67747.1"/>
    <property type="molecule type" value="Genomic_DNA"/>
</dbReference>
<name>A0A1L7I2A9_9FLAO</name>